<evidence type="ECO:0000313" key="2">
    <source>
        <dbReference type="Proteomes" id="UP001163603"/>
    </source>
</evidence>
<dbReference type="EMBL" id="CM047741">
    <property type="protein sequence ID" value="KAJ0038351.1"/>
    <property type="molecule type" value="Genomic_DNA"/>
</dbReference>
<protein>
    <submittedName>
        <fullName evidence="1">Uncharacterized protein</fullName>
    </submittedName>
</protein>
<proteinExistence type="predicted"/>
<comment type="caution">
    <text evidence="1">The sequence shown here is derived from an EMBL/GenBank/DDBJ whole genome shotgun (WGS) entry which is preliminary data.</text>
</comment>
<accession>A0ACC0YMV3</accession>
<evidence type="ECO:0000313" key="1">
    <source>
        <dbReference type="EMBL" id="KAJ0038351.1"/>
    </source>
</evidence>
<reference evidence="2" key="1">
    <citation type="journal article" date="2023" name="G3 (Bethesda)">
        <title>Genome assembly and association tests identify interacting loci associated with vigor, precocity, and sex in interspecific pistachio rootstocks.</title>
        <authorList>
            <person name="Palmer W."/>
            <person name="Jacygrad E."/>
            <person name="Sagayaradj S."/>
            <person name="Cavanaugh K."/>
            <person name="Han R."/>
            <person name="Bertier L."/>
            <person name="Beede B."/>
            <person name="Kafkas S."/>
            <person name="Golino D."/>
            <person name="Preece J."/>
            <person name="Michelmore R."/>
        </authorList>
    </citation>
    <scope>NUCLEOTIDE SEQUENCE [LARGE SCALE GENOMIC DNA]</scope>
</reference>
<keyword evidence="2" id="KW-1185">Reference proteome</keyword>
<gene>
    <name evidence="1" type="ORF">Pint_23673</name>
</gene>
<organism evidence="1 2">
    <name type="scientific">Pistacia integerrima</name>
    <dbReference type="NCBI Taxonomy" id="434235"/>
    <lineage>
        <taxon>Eukaryota</taxon>
        <taxon>Viridiplantae</taxon>
        <taxon>Streptophyta</taxon>
        <taxon>Embryophyta</taxon>
        <taxon>Tracheophyta</taxon>
        <taxon>Spermatophyta</taxon>
        <taxon>Magnoliopsida</taxon>
        <taxon>eudicotyledons</taxon>
        <taxon>Gunneridae</taxon>
        <taxon>Pentapetalae</taxon>
        <taxon>rosids</taxon>
        <taxon>malvids</taxon>
        <taxon>Sapindales</taxon>
        <taxon>Anacardiaceae</taxon>
        <taxon>Pistacia</taxon>
    </lineage>
</organism>
<dbReference type="Proteomes" id="UP001163603">
    <property type="component" value="Chromosome 6"/>
</dbReference>
<name>A0ACC0YMV3_9ROSI</name>
<sequence length="127" mass="15109">MRTMSCRPTMQSRSWWKWMASASLASASIRGAWNSQTNVFAQSQRQDDEEELRWAAIEWLPTYDRLRKGMLRQVLENGKIVHDEVDVTRFAMENEWFRVSKTIRCGQQSLLWESTIRLFEFYEAGEH</sequence>